<evidence type="ECO:0000256" key="1">
    <source>
        <dbReference type="SAM" id="Phobius"/>
    </source>
</evidence>
<evidence type="ECO:0000313" key="2">
    <source>
        <dbReference type="EMBL" id="SEP11029.1"/>
    </source>
</evidence>
<keyword evidence="3" id="KW-1185">Reference proteome</keyword>
<dbReference type="EMBL" id="FODY01000010">
    <property type="protein sequence ID" value="SEP11029.1"/>
    <property type="molecule type" value="Genomic_DNA"/>
</dbReference>
<protein>
    <submittedName>
        <fullName evidence="2">Uncharacterized protein</fullName>
    </submittedName>
</protein>
<keyword evidence="1" id="KW-0812">Transmembrane</keyword>
<gene>
    <name evidence="2" type="ORF">SAMN04490178_110101</name>
</gene>
<name>A0A1H8V6L8_9FIRM</name>
<proteinExistence type="predicted"/>
<sequence length="58" mass="6580">MRGGKMDYLFFVLSLVAAVPAYTYASWLNKQNNKAGAIWMWTMVLLGIGLAVFSMLRY</sequence>
<reference evidence="2 3" key="1">
    <citation type="submission" date="2016-10" db="EMBL/GenBank/DDBJ databases">
        <authorList>
            <person name="de Groot N.N."/>
        </authorList>
    </citation>
    <scope>NUCLEOTIDE SEQUENCE [LARGE SCALE GENOMIC DNA]</scope>
    <source>
        <strain evidence="2 3">DSM 13305</strain>
    </source>
</reference>
<dbReference type="STRING" id="112903.SAMN04490178_110101"/>
<dbReference type="Proteomes" id="UP000198847">
    <property type="component" value="Unassembled WGS sequence"/>
</dbReference>
<evidence type="ECO:0000313" key="3">
    <source>
        <dbReference type="Proteomes" id="UP000198847"/>
    </source>
</evidence>
<accession>A0A1H8V6L8</accession>
<keyword evidence="1" id="KW-0472">Membrane</keyword>
<keyword evidence="1" id="KW-1133">Transmembrane helix</keyword>
<feature type="transmembrane region" description="Helical" evidence="1">
    <location>
        <begin position="35"/>
        <end position="56"/>
    </location>
</feature>
<organism evidence="2 3">
    <name type="scientific">Propionispora vibrioides</name>
    <dbReference type="NCBI Taxonomy" id="112903"/>
    <lineage>
        <taxon>Bacteria</taxon>
        <taxon>Bacillati</taxon>
        <taxon>Bacillota</taxon>
        <taxon>Negativicutes</taxon>
        <taxon>Selenomonadales</taxon>
        <taxon>Sporomusaceae</taxon>
        <taxon>Propionispora</taxon>
    </lineage>
</organism>
<dbReference type="AlphaFoldDB" id="A0A1H8V6L8"/>